<evidence type="ECO:0000313" key="7">
    <source>
        <dbReference type="Proteomes" id="UP000623467"/>
    </source>
</evidence>
<dbReference type="SUPFAM" id="SSF144232">
    <property type="entry name" value="HIT/MYND zinc finger-like"/>
    <property type="match status" value="1"/>
</dbReference>
<dbReference type="EMBL" id="JACAZH010000006">
    <property type="protein sequence ID" value="KAF7366703.1"/>
    <property type="molecule type" value="Genomic_DNA"/>
</dbReference>
<keyword evidence="1" id="KW-0479">Metal-binding</keyword>
<dbReference type="GO" id="GO:0008270">
    <property type="term" value="F:zinc ion binding"/>
    <property type="evidence" value="ECO:0007669"/>
    <property type="project" value="UniProtKB-KW"/>
</dbReference>
<dbReference type="Pfam" id="PF01753">
    <property type="entry name" value="zf-MYND"/>
    <property type="match status" value="1"/>
</dbReference>
<reference evidence="6" key="1">
    <citation type="submission" date="2020-05" db="EMBL/GenBank/DDBJ databases">
        <title>Mycena genomes resolve the evolution of fungal bioluminescence.</title>
        <authorList>
            <person name="Tsai I.J."/>
        </authorList>
    </citation>
    <scope>NUCLEOTIDE SEQUENCE</scope>
    <source>
        <strain evidence="6">160909Yilan</strain>
    </source>
</reference>
<dbReference type="AlphaFoldDB" id="A0A8H7DC59"/>
<dbReference type="Proteomes" id="UP000623467">
    <property type="component" value="Unassembled WGS sequence"/>
</dbReference>
<dbReference type="PROSITE" id="PS50865">
    <property type="entry name" value="ZF_MYND_2"/>
    <property type="match status" value="1"/>
</dbReference>
<keyword evidence="2 4" id="KW-0863">Zinc-finger</keyword>
<dbReference type="OrthoDB" id="265717at2759"/>
<feature type="domain" description="MYND-type" evidence="5">
    <location>
        <begin position="481"/>
        <end position="524"/>
    </location>
</feature>
<evidence type="ECO:0000259" key="5">
    <source>
        <dbReference type="PROSITE" id="PS50865"/>
    </source>
</evidence>
<evidence type="ECO:0000256" key="3">
    <source>
        <dbReference type="ARBA" id="ARBA00022833"/>
    </source>
</evidence>
<evidence type="ECO:0000256" key="4">
    <source>
        <dbReference type="PROSITE-ProRule" id="PRU00134"/>
    </source>
</evidence>
<comment type="caution">
    <text evidence="6">The sequence shown here is derived from an EMBL/GenBank/DDBJ whole genome shotgun (WGS) entry which is preliminary data.</text>
</comment>
<gene>
    <name evidence="6" type="ORF">MSAN_00928400</name>
</gene>
<dbReference type="InterPro" id="IPR002893">
    <property type="entry name" value="Znf_MYND"/>
</dbReference>
<accession>A0A8H7DC59</accession>
<evidence type="ECO:0000256" key="2">
    <source>
        <dbReference type="ARBA" id="ARBA00022771"/>
    </source>
</evidence>
<evidence type="ECO:0000313" key="6">
    <source>
        <dbReference type="EMBL" id="KAF7366703.1"/>
    </source>
</evidence>
<name>A0A8H7DC59_9AGAR</name>
<sequence>MIRRTTAAFKNQRLAAVCNGRRSAATIHTVLDQKFQLHRSLPRPVRPWNPHRLLLKARLLSGGTRQASSFHTPDMNSHDHQDCICQDPNARLTNTTLETLVELTSNINPLEMTPEEIDEKAVFLLSYLKASDVPAREKGCCSHMLGHYHAHFALCSLLKILSLVRPEHESKFTNRLVEAWPDLFKWLEYNFLNWVISPMFSEIGNRHYTFQTIVVSFRSLVKIPAICERILAVDSRMVFIILGSCWFYELEGELKTHYDPFLSAVVPLLDLATFQPGSLPDFFFACIMRPGGKPARNALDHLGWYLENPAPWDLPTLFMLDYHIRMACKMALALPYMHMLLAQHSVRTIVRILVSLTAEPYDETTAPGVAMAISSCLEYLALSLPAADGFAWTTYAVQIGLLPAMLRAQTWLPDADTQSALVKLMRLLSLYSMYPSLLRHLARSVRRENPPVWTAYLELEQIVKDRSKLRMFADIDMEVRCNNSSCRKIDDGNNFSSCSGCFTVSYCSPECQKEHWTNSHKAECEALKHLRAEGKALPMSPEDYDFATKLVFEEVGCRKDEIVRVWREEMPARTPVVSLNYFSDEPRGVLIAGSPSKYPPEGYLELLDVRELWENVISQDIHKEHIIVGVYLPHGSGGCLHFLWLGIDPRLENDESLSVVEKLIRTVEMMPP</sequence>
<dbReference type="PROSITE" id="PS01360">
    <property type="entry name" value="ZF_MYND_1"/>
    <property type="match status" value="1"/>
</dbReference>
<keyword evidence="3" id="KW-0862">Zinc</keyword>
<evidence type="ECO:0000256" key="1">
    <source>
        <dbReference type="ARBA" id="ARBA00022723"/>
    </source>
</evidence>
<organism evidence="6 7">
    <name type="scientific">Mycena sanguinolenta</name>
    <dbReference type="NCBI Taxonomy" id="230812"/>
    <lineage>
        <taxon>Eukaryota</taxon>
        <taxon>Fungi</taxon>
        <taxon>Dikarya</taxon>
        <taxon>Basidiomycota</taxon>
        <taxon>Agaricomycotina</taxon>
        <taxon>Agaricomycetes</taxon>
        <taxon>Agaricomycetidae</taxon>
        <taxon>Agaricales</taxon>
        <taxon>Marasmiineae</taxon>
        <taxon>Mycenaceae</taxon>
        <taxon>Mycena</taxon>
    </lineage>
</organism>
<keyword evidence="7" id="KW-1185">Reference proteome</keyword>
<dbReference type="Gene3D" id="6.10.140.2220">
    <property type="match status" value="1"/>
</dbReference>
<protein>
    <submittedName>
        <fullName evidence="6">MYND-type domain-containing protein</fullName>
    </submittedName>
</protein>
<proteinExistence type="predicted"/>